<keyword evidence="8" id="KW-1185">Reference proteome</keyword>
<evidence type="ECO:0000313" key="7">
    <source>
        <dbReference type="EMBL" id="ACY16517.1"/>
    </source>
</evidence>
<accession>D0LJE3</accession>
<dbReference type="InterPro" id="IPR047865">
    <property type="entry name" value="Ribosomal_uL10_bac_type"/>
</dbReference>
<dbReference type="Gene3D" id="3.30.70.1730">
    <property type="match status" value="1"/>
</dbReference>
<dbReference type="InterPro" id="IPR022973">
    <property type="entry name" value="Ribosomal_uL10_bac"/>
</dbReference>
<organism evidence="7 8">
    <name type="scientific">Haliangium ochraceum (strain DSM 14365 / JCM 11303 / SMP-2)</name>
    <dbReference type="NCBI Taxonomy" id="502025"/>
    <lineage>
        <taxon>Bacteria</taxon>
        <taxon>Pseudomonadati</taxon>
        <taxon>Myxococcota</taxon>
        <taxon>Polyangia</taxon>
        <taxon>Haliangiales</taxon>
        <taxon>Kofleriaceae</taxon>
        <taxon>Haliangium</taxon>
    </lineage>
</organism>
<dbReference type="OrthoDB" id="3186107at2"/>
<proteinExistence type="inferred from homology"/>
<dbReference type="Proteomes" id="UP000001880">
    <property type="component" value="Chromosome"/>
</dbReference>
<sequence length="174" mass="19125">MDRLAKEQVVNEMKGTMSNVMSVVVADYRGLDVPTVTHMREEFRKAGCGYRVVKNTLLKIAVKGSDVEPLSSLLSGPTAVMWSNESPSAPAKLALQFAKEKKAFNIRGGYFEGQVLDMDGVERLSKMPGKQELQATLLMTFLAAPQNFVRQIIAAPQNFAYLIDARKRSLEGGA</sequence>
<comment type="subunit">
    <text evidence="6">Part of the ribosomal stalk of the 50S ribosomal subunit. The N-terminus interacts with L11 and the large rRNA to form the base of the stalk. The C-terminus forms an elongated spine to which L12 dimers bind in a sequential fashion forming a multimeric L10(L12)X complex.</text>
</comment>
<gene>
    <name evidence="6" type="primary">rplJ</name>
    <name evidence="7" type="ordered locus">Hoch_4018</name>
</gene>
<dbReference type="CDD" id="cd05797">
    <property type="entry name" value="Ribosomal_L10"/>
    <property type="match status" value="1"/>
</dbReference>
<evidence type="ECO:0000256" key="5">
    <source>
        <dbReference type="ARBA" id="ARBA00035202"/>
    </source>
</evidence>
<dbReference type="GO" id="GO:0005840">
    <property type="term" value="C:ribosome"/>
    <property type="evidence" value="ECO:0007669"/>
    <property type="project" value="UniProtKB-KW"/>
</dbReference>
<dbReference type="HOGENOM" id="CLU_092227_1_2_7"/>
<evidence type="ECO:0000256" key="6">
    <source>
        <dbReference type="HAMAP-Rule" id="MF_00362"/>
    </source>
</evidence>
<comment type="function">
    <text evidence="1 6">Forms part of the ribosomal stalk, playing a central role in the interaction of the ribosome with GTP-bound translation factors.</text>
</comment>
<dbReference type="GO" id="GO:0006412">
    <property type="term" value="P:translation"/>
    <property type="evidence" value="ECO:0007669"/>
    <property type="project" value="UniProtKB-UniRule"/>
</dbReference>
<dbReference type="HAMAP" id="MF_00362">
    <property type="entry name" value="Ribosomal_uL10"/>
    <property type="match status" value="1"/>
</dbReference>
<dbReference type="InterPro" id="IPR001790">
    <property type="entry name" value="Ribosomal_uL10"/>
</dbReference>
<dbReference type="EMBL" id="CP001804">
    <property type="protein sequence ID" value="ACY16517.1"/>
    <property type="molecule type" value="Genomic_DNA"/>
</dbReference>
<name>D0LJE3_HALO1</name>
<evidence type="ECO:0000313" key="8">
    <source>
        <dbReference type="Proteomes" id="UP000001880"/>
    </source>
</evidence>
<dbReference type="eggNOG" id="COG0244">
    <property type="taxonomic scope" value="Bacteria"/>
</dbReference>
<protein>
    <recommendedName>
        <fullName evidence="5 6">Large ribosomal subunit protein uL10</fullName>
    </recommendedName>
</protein>
<evidence type="ECO:0000256" key="1">
    <source>
        <dbReference type="ARBA" id="ARBA00002633"/>
    </source>
</evidence>
<dbReference type="GO" id="GO:1990904">
    <property type="term" value="C:ribonucleoprotein complex"/>
    <property type="evidence" value="ECO:0007669"/>
    <property type="project" value="UniProtKB-KW"/>
</dbReference>
<keyword evidence="6" id="KW-0699">rRNA-binding</keyword>
<evidence type="ECO:0000256" key="4">
    <source>
        <dbReference type="ARBA" id="ARBA00023274"/>
    </source>
</evidence>
<dbReference type="GO" id="GO:0070180">
    <property type="term" value="F:large ribosomal subunit rRNA binding"/>
    <property type="evidence" value="ECO:0007669"/>
    <property type="project" value="UniProtKB-UniRule"/>
</dbReference>
<dbReference type="NCBIfam" id="NF000955">
    <property type="entry name" value="PRK00099.1-1"/>
    <property type="match status" value="1"/>
</dbReference>
<comment type="similarity">
    <text evidence="2 6">Belongs to the universal ribosomal protein uL10 family.</text>
</comment>
<keyword evidence="6" id="KW-0694">RNA-binding</keyword>
<dbReference type="InterPro" id="IPR043141">
    <property type="entry name" value="Ribosomal_uL10-like_sf"/>
</dbReference>
<dbReference type="AlphaFoldDB" id="D0LJE3"/>
<dbReference type="RefSeq" id="WP_012829116.1">
    <property type="nucleotide sequence ID" value="NC_013440.1"/>
</dbReference>
<dbReference type="PANTHER" id="PTHR11560">
    <property type="entry name" value="39S RIBOSOMAL PROTEIN L10, MITOCHONDRIAL"/>
    <property type="match status" value="1"/>
</dbReference>
<evidence type="ECO:0000256" key="3">
    <source>
        <dbReference type="ARBA" id="ARBA00022980"/>
    </source>
</evidence>
<dbReference type="KEGG" id="hoh:Hoch_4018"/>
<dbReference type="Pfam" id="PF00466">
    <property type="entry name" value="Ribosomal_L10"/>
    <property type="match status" value="1"/>
</dbReference>
<keyword evidence="3 6" id="KW-0689">Ribosomal protein</keyword>
<dbReference type="SUPFAM" id="SSF160369">
    <property type="entry name" value="Ribosomal protein L10-like"/>
    <property type="match status" value="1"/>
</dbReference>
<reference evidence="7 8" key="1">
    <citation type="journal article" date="2010" name="Stand. Genomic Sci.">
        <title>Complete genome sequence of Haliangium ochraceum type strain (SMP-2).</title>
        <authorList>
            <consortium name="US DOE Joint Genome Institute (JGI-PGF)"/>
            <person name="Ivanova N."/>
            <person name="Daum C."/>
            <person name="Lang E."/>
            <person name="Abt B."/>
            <person name="Kopitz M."/>
            <person name="Saunders E."/>
            <person name="Lapidus A."/>
            <person name="Lucas S."/>
            <person name="Glavina Del Rio T."/>
            <person name="Nolan M."/>
            <person name="Tice H."/>
            <person name="Copeland A."/>
            <person name="Cheng J.F."/>
            <person name="Chen F."/>
            <person name="Bruce D."/>
            <person name="Goodwin L."/>
            <person name="Pitluck S."/>
            <person name="Mavromatis K."/>
            <person name="Pati A."/>
            <person name="Mikhailova N."/>
            <person name="Chen A."/>
            <person name="Palaniappan K."/>
            <person name="Land M."/>
            <person name="Hauser L."/>
            <person name="Chang Y.J."/>
            <person name="Jeffries C.D."/>
            <person name="Detter J.C."/>
            <person name="Brettin T."/>
            <person name="Rohde M."/>
            <person name="Goker M."/>
            <person name="Bristow J."/>
            <person name="Markowitz V."/>
            <person name="Eisen J.A."/>
            <person name="Hugenholtz P."/>
            <person name="Kyrpides N.C."/>
            <person name="Klenk H.P."/>
        </authorList>
    </citation>
    <scope>NUCLEOTIDE SEQUENCE [LARGE SCALE GENOMIC DNA]</scope>
    <source>
        <strain evidence="8">DSM 14365 / CIP 107738 / JCM 11303 / AJ 13395 / SMP-2</strain>
    </source>
</reference>
<evidence type="ECO:0000256" key="2">
    <source>
        <dbReference type="ARBA" id="ARBA00008889"/>
    </source>
</evidence>
<keyword evidence="4 6" id="KW-0687">Ribonucleoprotein</keyword>
<dbReference type="STRING" id="502025.Hoch_4018"/>